<dbReference type="InterPro" id="IPR007740">
    <property type="entry name" value="Ribosomal_mL49"/>
</dbReference>
<evidence type="ECO:0000256" key="6">
    <source>
        <dbReference type="ARBA" id="ARBA00035191"/>
    </source>
</evidence>
<evidence type="ECO:0000256" key="1">
    <source>
        <dbReference type="ARBA" id="ARBA00004173"/>
    </source>
</evidence>
<dbReference type="GO" id="GO:0006412">
    <property type="term" value="P:translation"/>
    <property type="evidence" value="ECO:0007669"/>
    <property type="project" value="InterPro"/>
</dbReference>
<evidence type="ECO:0000313" key="8">
    <source>
        <dbReference type="Proteomes" id="UP000310685"/>
    </source>
</evidence>
<evidence type="ECO:0000256" key="3">
    <source>
        <dbReference type="ARBA" id="ARBA00022980"/>
    </source>
</evidence>
<comment type="subcellular location">
    <subcellularLocation>
        <location evidence="1">Mitochondrion</location>
    </subcellularLocation>
</comment>
<dbReference type="Pfam" id="PF05046">
    <property type="entry name" value="Img2"/>
    <property type="match status" value="1"/>
</dbReference>
<keyword evidence="5" id="KW-0687">Ribonucleoprotein</keyword>
<accession>A0A4T0MCY0</accession>
<name>A0A4T0MCY0_9BASI</name>
<gene>
    <name evidence="7" type="ORF">E3Q22_01554</name>
</gene>
<evidence type="ECO:0000256" key="2">
    <source>
        <dbReference type="ARBA" id="ARBA00005677"/>
    </source>
</evidence>
<keyword evidence="3" id="KW-0689">Ribosomal protein</keyword>
<evidence type="ECO:0000256" key="5">
    <source>
        <dbReference type="ARBA" id="ARBA00023274"/>
    </source>
</evidence>
<keyword evidence="4" id="KW-0496">Mitochondrion</keyword>
<dbReference type="PANTHER" id="PTHR13477">
    <property type="entry name" value="MITOCHONDRIAL 39S RIBOSOMAL PROTEIN L49"/>
    <property type="match status" value="1"/>
</dbReference>
<dbReference type="EMBL" id="SPRC01000012">
    <property type="protein sequence ID" value="TIB80961.1"/>
    <property type="molecule type" value="Genomic_DNA"/>
</dbReference>
<proteinExistence type="inferred from homology"/>
<reference evidence="7 8" key="1">
    <citation type="submission" date="2019-03" db="EMBL/GenBank/DDBJ databases">
        <title>Sequencing 25 genomes of Wallemia mellicola.</title>
        <authorList>
            <person name="Gostincar C."/>
        </authorList>
    </citation>
    <scope>NUCLEOTIDE SEQUENCE [LARGE SCALE GENOMIC DNA]</scope>
    <source>
        <strain evidence="7 8">EXF-6152</strain>
    </source>
</reference>
<protein>
    <recommendedName>
        <fullName evidence="6">Large ribosomal subunit protein mL49</fullName>
    </recommendedName>
</protein>
<dbReference type="Gene3D" id="3.30.780.10">
    <property type="entry name" value="SUI1-like domain"/>
    <property type="match status" value="1"/>
</dbReference>
<dbReference type="PANTHER" id="PTHR13477:SF0">
    <property type="entry name" value="LARGE RIBOSOMAL SUBUNIT PROTEIN ML49"/>
    <property type="match status" value="1"/>
</dbReference>
<evidence type="ECO:0000313" key="7">
    <source>
        <dbReference type="EMBL" id="TIB80961.1"/>
    </source>
</evidence>
<dbReference type="AlphaFoldDB" id="A0A4T0MCY0"/>
<comment type="similarity">
    <text evidence="2">Belongs to the mitochondrion-specific ribosomal protein mL49 family.</text>
</comment>
<dbReference type="GO" id="GO:0003735">
    <property type="term" value="F:structural constituent of ribosome"/>
    <property type="evidence" value="ECO:0007669"/>
    <property type="project" value="InterPro"/>
</dbReference>
<comment type="caution">
    <text evidence="7">The sequence shown here is derived from an EMBL/GenBank/DDBJ whole genome shotgun (WGS) entry which is preliminary data.</text>
</comment>
<dbReference type="GO" id="GO:0005762">
    <property type="term" value="C:mitochondrial large ribosomal subunit"/>
    <property type="evidence" value="ECO:0007669"/>
    <property type="project" value="TreeGrafter"/>
</dbReference>
<dbReference type="Proteomes" id="UP000310685">
    <property type="component" value="Unassembled WGS sequence"/>
</dbReference>
<evidence type="ECO:0000256" key="4">
    <source>
        <dbReference type="ARBA" id="ARBA00023128"/>
    </source>
</evidence>
<sequence>MVITKPSLLTVKKMKISNILRTQQQLYYVARSRTNNLPVYTEYKRGNQISTIIRKIDGDSKSLKEDILADYPQLDIKLKLPKNQIYITGDYTHQMREWLLNKNF</sequence>
<organism evidence="7 8">
    <name type="scientific">Wallemia mellicola</name>
    <dbReference type="NCBI Taxonomy" id="1708541"/>
    <lineage>
        <taxon>Eukaryota</taxon>
        <taxon>Fungi</taxon>
        <taxon>Dikarya</taxon>
        <taxon>Basidiomycota</taxon>
        <taxon>Wallemiomycotina</taxon>
        <taxon>Wallemiomycetes</taxon>
        <taxon>Wallemiales</taxon>
        <taxon>Wallemiaceae</taxon>
        <taxon>Wallemia</taxon>
    </lineage>
</organism>